<evidence type="ECO:0000256" key="3">
    <source>
        <dbReference type="ARBA" id="ARBA00011738"/>
    </source>
</evidence>
<evidence type="ECO:0000256" key="10">
    <source>
        <dbReference type="ARBA" id="ARBA00022756"/>
    </source>
</evidence>
<dbReference type="SFLD" id="SFLDS00029">
    <property type="entry name" value="Radical_SAM"/>
    <property type="match status" value="1"/>
</dbReference>
<dbReference type="SMART" id="SM00729">
    <property type="entry name" value="Elp3"/>
    <property type="match status" value="1"/>
</dbReference>
<evidence type="ECO:0000256" key="5">
    <source>
        <dbReference type="ARBA" id="ARBA00022485"/>
    </source>
</evidence>
<evidence type="ECO:0000259" key="17">
    <source>
        <dbReference type="PROSITE" id="PS51918"/>
    </source>
</evidence>
<organism evidence="18 19">
    <name type="scientific">Limimonas halophila</name>
    <dbReference type="NCBI Taxonomy" id="1082479"/>
    <lineage>
        <taxon>Bacteria</taxon>
        <taxon>Pseudomonadati</taxon>
        <taxon>Pseudomonadota</taxon>
        <taxon>Alphaproteobacteria</taxon>
        <taxon>Rhodospirillales</taxon>
        <taxon>Rhodovibrionaceae</taxon>
        <taxon>Limimonas</taxon>
    </lineage>
</organism>
<dbReference type="HAMAP" id="MF_01694">
    <property type="entry name" value="BioB"/>
    <property type="match status" value="1"/>
</dbReference>
<reference evidence="18 19" key="1">
    <citation type="submission" date="2016-10" db="EMBL/GenBank/DDBJ databases">
        <authorList>
            <person name="de Groot N.N."/>
        </authorList>
    </citation>
    <scope>NUCLEOTIDE SEQUENCE [LARGE SCALE GENOMIC DNA]</scope>
    <source>
        <strain evidence="18 19">DSM 25584</strain>
    </source>
</reference>
<keyword evidence="7 14" id="KW-0949">S-adenosyl-L-methionine</keyword>
<dbReference type="GO" id="GO:0051539">
    <property type="term" value="F:4 iron, 4 sulfur cluster binding"/>
    <property type="evidence" value="ECO:0007669"/>
    <property type="project" value="UniProtKB-KW"/>
</dbReference>
<evidence type="ECO:0000256" key="16">
    <source>
        <dbReference type="SAM" id="MobiDB-lite"/>
    </source>
</evidence>
<dbReference type="SFLD" id="SFLDG01278">
    <property type="entry name" value="biotin_synthase_like"/>
    <property type="match status" value="1"/>
</dbReference>
<gene>
    <name evidence="14" type="primary">bioB</name>
    <name evidence="18" type="ORF">SAMN05216241_101523</name>
</gene>
<comment type="cofactor">
    <cofactor evidence="15">
        <name>[2Fe-2S] cluster</name>
        <dbReference type="ChEBI" id="CHEBI:190135"/>
    </cofactor>
    <text evidence="15">Binds 1 [2Fe-2S] cluster. The cluster is coordinated with 3 cysteines and 1 arginine.</text>
</comment>
<comment type="subunit">
    <text evidence="3 14">Homodimer.</text>
</comment>
<proteinExistence type="inferred from homology"/>
<dbReference type="GO" id="GO:0009102">
    <property type="term" value="P:biotin biosynthetic process"/>
    <property type="evidence" value="ECO:0007669"/>
    <property type="project" value="UniProtKB-UniRule"/>
</dbReference>
<dbReference type="EC" id="2.8.1.6" evidence="4 14"/>
<feature type="region of interest" description="Disordered" evidence="16">
    <location>
        <begin position="327"/>
        <end position="347"/>
    </location>
</feature>
<feature type="binding site" evidence="14 15">
    <location>
        <position position="74"/>
    </location>
    <ligand>
        <name>[4Fe-4S] cluster</name>
        <dbReference type="ChEBI" id="CHEBI:49883"/>
        <note>4Fe-4S-S-AdoMet</note>
    </ligand>
</feature>
<keyword evidence="11 14" id="KW-0408">Iron</keyword>
<dbReference type="FunFam" id="3.20.20.70:FF:000026">
    <property type="entry name" value="Biotin synthase"/>
    <property type="match status" value="1"/>
</dbReference>
<feature type="binding site" evidence="14 15">
    <location>
        <position position="67"/>
    </location>
    <ligand>
        <name>[4Fe-4S] cluster</name>
        <dbReference type="ChEBI" id="CHEBI:49883"/>
        <note>4Fe-4S-S-AdoMet</note>
    </ligand>
</feature>
<comment type="cofactor">
    <cofactor evidence="14 15">
        <name>[4Fe-4S] cluster</name>
        <dbReference type="ChEBI" id="CHEBI:49883"/>
    </cofactor>
    <text evidence="14 15">Binds 1 [4Fe-4S] cluster. The cluster is coordinated with 3 cysteines and an exchangeable S-adenosyl-L-methionine.</text>
</comment>
<dbReference type="EMBL" id="FNCE01000001">
    <property type="protein sequence ID" value="SDF58138.1"/>
    <property type="molecule type" value="Genomic_DNA"/>
</dbReference>
<dbReference type="Proteomes" id="UP000199415">
    <property type="component" value="Unassembled WGS sequence"/>
</dbReference>
<dbReference type="STRING" id="1082479.SAMN05216241_101523"/>
<dbReference type="PANTHER" id="PTHR22976:SF2">
    <property type="entry name" value="BIOTIN SYNTHASE, MITOCHONDRIAL"/>
    <property type="match status" value="1"/>
</dbReference>
<dbReference type="RefSeq" id="WP_090018534.1">
    <property type="nucleotide sequence ID" value="NZ_FNCE01000001.1"/>
</dbReference>
<dbReference type="PROSITE" id="PS51918">
    <property type="entry name" value="RADICAL_SAM"/>
    <property type="match status" value="1"/>
</dbReference>
<evidence type="ECO:0000256" key="9">
    <source>
        <dbReference type="ARBA" id="ARBA00022723"/>
    </source>
</evidence>
<evidence type="ECO:0000256" key="14">
    <source>
        <dbReference type="HAMAP-Rule" id="MF_01694"/>
    </source>
</evidence>
<evidence type="ECO:0000256" key="12">
    <source>
        <dbReference type="ARBA" id="ARBA00023014"/>
    </source>
</evidence>
<dbReference type="Gene3D" id="3.20.20.70">
    <property type="entry name" value="Aldolase class I"/>
    <property type="match status" value="1"/>
</dbReference>
<dbReference type="SMART" id="SM00876">
    <property type="entry name" value="BATS"/>
    <property type="match status" value="1"/>
</dbReference>
<dbReference type="InterPro" id="IPR006638">
    <property type="entry name" value="Elp3/MiaA/NifB-like_rSAM"/>
</dbReference>
<feature type="binding site" evidence="14 15">
    <location>
        <position position="143"/>
    </location>
    <ligand>
        <name>[2Fe-2S] cluster</name>
        <dbReference type="ChEBI" id="CHEBI:190135"/>
    </ligand>
</feature>
<evidence type="ECO:0000256" key="6">
    <source>
        <dbReference type="ARBA" id="ARBA00022679"/>
    </source>
</evidence>
<dbReference type="PIRSF" id="PIRSF001619">
    <property type="entry name" value="Biotin_synth"/>
    <property type="match status" value="1"/>
</dbReference>
<feature type="binding site" evidence="14 15">
    <location>
        <position position="71"/>
    </location>
    <ligand>
        <name>[4Fe-4S] cluster</name>
        <dbReference type="ChEBI" id="CHEBI:49883"/>
        <note>4Fe-4S-S-AdoMet</note>
    </ligand>
</feature>
<dbReference type="InterPro" id="IPR024177">
    <property type="entry name" value="Biotin_synthase"/>
</dbReference>
<comment type="similarity">
    <text evidence="2 14">Belongs to the radical SAM superfamily. Biotin synthase family.</text>
</comment>
<dbReference type="Pfam" id="PF04055">
    <property type="entry name" value="Radical_SAM"/>
    <property type="match status" value="1"/>
</dbReference>
<accession>A0A1G7M8J8</accession>
<feature type="compositionally biased region" description="Acidic residues" evidence="16">
    <location>
        <begin position="327"/>
        <end position="339"/>
    </location>
</feature>
<evidence type="ECO:0000256" key="15">
    <source>
        <dbReference type="PIRSR" id="PIRSR001619-1"/>
    </source>
</evidence>
<evidence type="ECO:0000256" key="1">
    <source>
        <dbReference type="ARBA" id="ARBA00004942"/>
    </source>
</evidence>
<dbReference type="CDD" id="cd01335">
    <property type="entry name" value="Radical_SAM"/>
    <property type="match status" value="1"/>
</dbReference>
<dbReference type="InterPro" id="IPR058240">
    <property type="entry name" value="rSAM_sf"/>
</dbReference>
<evidence type="ECO:0000256" key="4">
    <source>
        <dbReference type="ARBA" id="ARBA00012236"/>
    </source>
</evidence>
<keyword evidence="12 14" id="KW-0411">Iron-sulfur</keyword>
<feature type="binding site" evidence="14 15">
    <location>
        <position position="203"/>
    </location>
    <ligand>
        <name>[2Fe-2S] cluster</name>
        <dbReference type="ChEBI" id="CHEBI:190135"/>
    </ligand>
</feature>
<evidence type="ECO:0000313" key="19">
    <source>
        <dbReference type="Proteomes" id="UP000199415"/>
    </source>
</evidence>
<keyword evidence="5 14" id="KW-0004">4Fe-4S</keyword>
<keyword evidence="10 14" id="KW-0093">Biotin biosynthesis</keyword>
<keyword evidence="9 14" id="KW-0479">Metal-binding</keyword>
<dbReference type="NCBIfam" id="TIGR00433">
    <property type="entry name" value="bioB"/>
    <property type="match status" value="1"/>
</dbReference>
<keyword evidence="19" id="KW-1185">Reference proteome</keyword>
<dbReference type="InterPro" id="IPR007197">
    <property type="entry name" value="rSAM"/>
</dbReference>
<keyword evidence="6 14" id="KW-0808">Transferase</keyword>
<feature type="domain" description="Radical SAM core" evidence="17">
    <location>
        <begin position="49"/>
        <end position="279"/>
    </location>
</feature>
<dbReference type="GO" id="GO:0005506">
    <property type="term" value="F:iron ion binding"/>
    <property type="evidence" value="ECO:0007669"/>
    <property type="project" value="UniProtKB-UniRule"/>
</dbReference>
<comment type="catalytic activity">
    <reaction evidence="13 14">
        <text>(4R,5S)-dethiobiotin + (sulfur carrier)-SH + 2 reduced [2Fe-2S]-[ferredoxin] + 2 S-adenosyl-L-methionine = (sulfur carrier)-H + biotin + 2 5'-deoxyadenosine + 2 L-methionine + 2 oxidized [2Fe-2S]-[ferredoxin]</text>
        <dbReference type="Rhea" id="RHEA:22060"/>
        <dbReference type="Rhea" id="RHEA-COMP:10000"/>
        <dbReference type="Rhea" id="RHEA-COMP:10001"/>
        <dbReference type="Rhea" id="RHEA-COMP:14737"/>
        <dbReference type="Rhea" id="RHEA-COMP:14739"/>
        <dbReference type="ChEBI" id="CHEBI:17319"/>
        <dbReference type="ChEBI" id="CHEBI:29917"/>
        <dbReference type="ChEBI" id="CHEBI:33737"/>
        <dbReference type="ChEBI" id="CHEBI:33738"/>
        <dbReference type="ChEBI" id="CHEBI:57586"/>
        <dbReference type="ChEBI" id="CHEBI:57844"/>
        <dbReference type="ChEBI" id="CHEBI:59789"/>
        <dbReference type="ChEBI" id="CHEBI:64428"/>
        <dbReference type="ChEBI" id="CHEBI:149473"/>
        <dbReference type="EC" id="2.8.1.6"/>
    </reaction>
</comment>
<evidence type="ECO:0000256" key="11">
    <source>
        <dbReference type="ARBA" id="ARBA00023004"/>
    </source>
</evidence>
<dbReference type="GO" id="GO:0051537">
    <property type="term" value="F:2 iron, 2 sulfur cluster binding"/>
    <property type="evidence" value="ECO:0007669"/>
    <property type="project" value="UniProtKB-KW"/>
</dbReference>
<evidence type="ECO:0000256" key="2">
    <source>
        <dbReference type="ARBA" id="ARBA00010765"/>
    </source>
</evidence>
<feature type="binding site" evidence="14 15">
    <location>
        <position position="111"/>
    </location>
    <ligand>
        <name>[2Fe-2S] cluster</name>
        <dbReference type="ChEBI" id="CHEBI:190135"/>
    </ligand>
</feature>
<dbReference type="AlphaFoldDB" id="A0A1G7M8J8"/>
<comment type="pathway">
    <text evidence="1 14">Cofactor biosynthesis; biotin biosynthesis; biotin from 7,8-diaminononanoate: step 2/2.</text>
</comment>
<sequence>MPEPSFDTLAETAIAGDALTREQALSVLESSDDDLLALLHAAYRVRRQRRGSKVHVHRLSNVKSGLCPEDCHYCAQSKISTAAIEKYRMWNDEQFLKEARHAKDLDARRYCMALSGRGPTNREIDNLCRVISRIKDEVGIDTCLSIGLLKSDQAERLKAAGLDRLNHNLNTSERHYPNICTTHTYADRVATLANAQDAGLELCSGGIVGQGESNEDIVDMLFHLREIEPHSVPLNFLIPIEGTPFENIDSGLTPRYCLKVLALARFLLPAADVRVAGGREVNLRSLQPLALYPANSVFVEGYLTTDGQLASETAAMIQDLGFEVEIEPEDAGTSEEAGADETAAQPA</sequence>
<dbReference type="Pfam" id="PF06968">
    <property type="entry name" value="BATS"/>
    <property type="match status" value="1"/>
</dbReference>
<dbReference type="InterPro" id="IPR010722">
    <property type="entry name" value="BATS_dom"/>
</dbReference>
<dbReference type="InterPro" id="IPR002684">
    <property type="entry name" value="Biotin_synth/BioAB"/>
</dbReference>
<dbReference type="UniPathway" id="UPA00078">
    <property type="reaction ID" value="UER00162"/>
</dbReference>
<feature type="binding site" evidence="14 15">
    <location>
        <position position="274"/>
    </location>
    <ligand>
        <name>[2Fe-2S] cluster</name>
        <dbReference type="ChEBI" id="CHEBI:190135"/>
    </ligand>
</feature>
<name>A0A1G7M8J8_9PROT</name>
<dbReference type="SFLD" id="SFLDG01060">
    <property type="entry name" value="BATS_domain_containing"/>
    <property type="match status" value="1"/>
</dbReference>
<comment type="cofactor">
    <cofactor evidence="14">
        <name>[2Fe-2S] cluster</name>
        <dbReference type="ChEBI" id="CHEBI:190135"/>
    </cofactor>
    <text evidence="14">Binds 1 [2Fe-2S] cluster. The cluster is coordinated with 3 cysteines and 1 arginine.</text>
</comment>
<dbReference type="GO" id="GO:0004076">
    <property type="term" value="F:biotin synthase activity"/>
    <property type="evidence" value="ECO:0007669"/>
    <property type="project" value="UniProtKB-UniRule"/>
</dbReference>
<evidence type="ECO:0000256" key="13">
    <source>
        <dbReference type="ARBA" id="ARBA00051157"/>
    </source>
</evidence>
<keyword evidence="8 14" id="KW-0001">2Fe-2S</keyword>
<evidence type="ECO:0000256" key="8">
    <source>
        <dbReference type="ARBA" id="ARBA00022714"/>
    </source>
</evidence>
<protein>
    <recommendedName>
        <fullName evidence="4 14">Biotin synthase</fullName>
        <ecNumber evidence="4 14">2.8.1.6</ecNumber>
    </recommendedName>
</protein>
<dbReference type="OrthoDB" id="9786826at2"/>
<dbReference type="InterPro" id="IPR013785">
    <property type="entry name" value="Aldolase_TIM"/>
</dbReference>
<dbReference type="PANTHER" id="PTHR22976">
    <property type="entry name" value="BIOTIN SYNTHASE"/>
    <property type="match status" value="1"/>
</dbReference>
<evidence type="ECO:0000313" key="18">
    <source>
        <dbReference type="EMBL" id="SDF58138.1"/>
    </source>
</evidence>
<evidence type="ECO:0000256" key="7">
    <source>
        <dbReference type="ARBA" id="ARBA00022691"/>
    </source>
</evidence>
<dbReference type="SUPFAM" id="SSF102114">
    <property type="entry name" value="Radical SAM enzymes"/>
    <property type="match status" value="1"/>
</dbReference>
<comment type="function">
    <text evidence="14">Catalyzes the conversion of dethiobiotin (DTB) to biotin by the insertion of a sulfur atom into dethiobiotin via a radical-based mechanism.</text>
</comment>